<dbReference type="InterPro" id="IPR050263">
    <property type="entry name" value="Bact_Fimbrial_Adh_Pro"/>
</dbReference>
<reference evidence="6" key="1">
    <citation type="journal article" date="2020" name="Microorganisms">
        <title>Reliable Identification of Environmental Pseudomonas Isolates Using the rpoD Gene.</title>
        <authorList>
            <consortium name="The Broad Institute Genome Sequencing Platform"/>
            <person name="Girard L."/>
            <person name="Lood C."/>
            <person name="Rokni-Zadeh H."/>
            <person name="van Noort V."/>
            <person name="Lavigne R."/>
            <person name="De Mot R."/>
        </authorList>
    </citation>
    <scope>NUCLEOTIDE SEQUENCE [LARGE SCALE GENOMIC DNA]</scope>
    <source>
        <strain evidence="6">SWRI145</strain>
    </source>
</reference>
<evidence type="ECO:0000256" key="4">
    <source>
        <dbReference type="SAM" id="SignalP"/>
    </source>
</evidence>
<dbReference type="InterPro" id="IPR036937">
    <property type="entry name" value="Adhesion_dom_fimbrial_sf"/>
</dbReference>
<dbReference type="Gene3D" id="2.60.40.1090">
    <property type="entry name" value="Fimbrial-type adhesion domain"/>
    <property type="match status" value="1"/>
</dbReference>
<sequence>MKKSFLGLAISTLFMVGAAQAEVNPNDVSATLSVTGSVTHEVSCAVTLGSTVVDLQGDIATLPNQGSASTGAMKTVDLSLSGDEECNSMAAEGKIAYSFLGTADNADGISLANTDSSTSAAQGVGVALYNVKDNSIIKINQNQMIAEGSTGVNQLGLELVKLNNQEAKAGSVHGVMTIQIERL</sequence>
<feature type="domain" description="Fimbrial-type adhesion" evidence="5">
    <location>
        <begin position="33"/>
        <end position="180"/>
    </location>
</feature>
<dbReference type="AlphaFoldDB" id="A0A8H9YTJ8"/>
<dbReference type="InterPro" id="IPR000259">
    <property type="entry name" value="Adhesion_dom_fimbrial"/>
</dbReference>
<feature type="signal peptide" evidence="4">
    <location>
        <begin position="1"/>
        <end position="21"/>
    </location>
</feature>
<dbReference type="GO" id="GO:0043709">
    <property type="term" value="P:cell adhesion involved in single-species biofilm formation"/>
    <property type="evidence" value="ECO:0007669"/>
    <property type="project" value="TreeGrafter"/>
</dbReference>
<dbReference type="PANTHER" id="PTHR33420:SF14">
    <property type="entry name" value="TYPE 1 FIMBRIN D-MANNOSE SPECIFIC ADHESIN"/>
    <property type="match status" value="1"/>
</dbReference>
<evidence type="ECO:0000256" key="1">
    <source>
        <dbReference type="ARBA" id="ARBA00004561"/>
    </source>
</evidence>
<dbReference type="GO" id="GO:0009289">
    <property type="term" value="C:pilus"/>
    <property type="evidence" value="ECO:0007669"/>
    <property type="project" value="UniProtKB-SubCell"/>
</dbReference>
<dbReference type="PANTHER" id="PTHR33420">
    <property type="entry name" value="FIMBRIAL SUBUNIT ELFA-RELATED"/>
    <property type="match status" value="1"/>
</dbReference>
<evidence type="ECO:0000313" key="6">
    <source>
        <dbReference type="EMBL" id="MBC3293879.1"/>
    </source>
</evidence>
<dbReference type="Pfam" id="PF00419">
    <property type="entry name" value="Fimbrial"/>
    <property type="match status" value="1"/>
</dbReference>
<keyword evidence="3" id="KW-0281">Fimbrium</keyword>
<evidence type="ECO:0000256" key="2">
    <source>
        <dbReference type="ARBA" id="ARBA00006671"/>
    </source>
</evidence>
<dbReference type="SUPFAM" id="SSF49401">
    <property type="entry name" value="Bacterial adhesins"/>
    <property type="match status" value="1"/>
</dbReference>
<evidence type="ECO:0000256" key="3">
    <source>
        <dbReference type="ARBA" id="ARBA00023263"/>
    </source>
</evidence>
<gene>
    <name evidence="6" type="ORF">HU722_20360</name>
</gene>
<comment type="subcellular location">
    <subcellularLocation>
        <location evidence="1">Fimbrium</location>
    </subcellularLocation>
</comment>
<name>A0A8H9YTJ8_9PSED</name>
<dbReference type="EMBL" id="JABWQF010000012">
    <property type="protein sequence ID" value="MBC3293879.1"/>
    <property type="molecule type" value="Genomic_DNA"/>
</dbReference>
<accession>A0A8H9YTJ8</accession>
<protein>
    <submittedName>
        <fullName evidence="6">Fimbrial protein</fullName>
    </submittedName>
</protein>
<comment type="similarity">
    <text evidence="2">Belongs to the fimbrial protein family.</text>
</comment>
<evidence type="ECO:0000259" key="5">
    <source>
        <dbReference type="Pfam" id="PF00419"/>
    </source>
</evidence>
<proteinExistence type="inferred from homology"/>
<keyword evidence="4" id="KW-0732">Signal</keyword>
<organism evidence="6">
    <name type="scientific">Pseudomonas tritici</name>
    <dbReference type="NCBI Taxonomy" id="2745518"/>
    <lineage>
        <taxon>Bacteria</taxon>
        <taxon>Pseudomonadati</taxon>
        <taxon>Pseudomonadota</taxon>
        <taxon>Gammaproteobacteria</taxon>
        <taxon>Pseudomonadales</taxon>
        <taxon>Pseudomonadaceae</taxon>
        <taxon>Pseudomonas</taxon>
    </lineage>
</organism>
<comment type="caution">
    <text evidence="6">The sequence shown here is derived from an EMBL/GenBank/DDBJ whole genome shotgun (WGS) entry which is preliminary data.</text>
</comment>
<feature type="chain" id="PRO_5034379137" evidence="4">
    <location>
        <begin position="22"/>
        <end position="183"/>
    </location>
</feature>
<dbReference type="InterPro" id="IPR008966">
    <property type="entry name" value="Adhesion_dom_sf"/>
</dbReference>